<proteinExistence type="predicted"/>
<geneLocation type="plasmid" evidence="2 3">
    <name>pMJ100</name>
</geneLocation>
<dbReference type="InterPro" id="IPR027417">
    <property type="entry name" value="P-loop_NTPase"/>
</dbReference>
<dbReference type="CDD" id="cd02042">
    <property type="entry name" value="ParAB_family"/>
    <property type="match status" value="1"/>
</dbReference>
<evidence type="ECO:0000313" key="3">
    <source>
        <dbReference type="Proteomes" id="UP000001857"/>
    </source>
</evidence>
<organism evidence="2 3">
    <name type="scientific">Aliivibrio fischeri (strain MJ11)</name>
    <name type="common">Vibrio fischeri</name>
    <dbReference type="NCBI Taxonomy" id="388396"/>
    <lineage>
        <taxon>Bacteria</taxon>
        <taxon>Pseudomonadati</taxon>
        <taxon>Pseudomonadota</taxon>
        <taxon>Gammaproteobacteria</taxon>
        <taxon>Vibrionales</taxon>
        <taxon>Vibrionaceae</taxon>
        <taxon>Aliivibrio</taxon>
    </lineage>
</organism>
<gene>
    <name evidence="2" type="ordered locus">VFMJ11_B0036</name>
</gene>
<evidence type="ECO:0000313" key="2">
    <source>
        <dbReference type="EMBL" id="ACH64767.1"/>
    </source>
</evidence>
<dbReference type="RefSeq" id="WP_012534550.1">
    <property type="nucleotide sequence ID" value="NC_011185.1"/>
</dbReference>
<reference evidence="2 3" key="2">
    <citation type="journal article" date="2009" name="Nature">
        <title>A single regulatory gene is sufficient to alter bacterial host range.</title>
        <authorList>
            <person name="Mandel M.J."/>
            <person name="Wollenberg M.S."/>
            <person name="Stabb E.V."/>
            <person name="Visick K.L."/>
            <person name="Ruby E.G."/>
        </authorList>
    </citation>
    <scope>NUCLEOTIDE SEQUENCE [LARGE SCALE GENOMIC DNA]</scope>
    <source>
        <strain evidence="2 3">MJ11</strain>
        <plasmid evidence="3">Plasmid pMJ100</plasmid>
    </source>
</reference>
<reference evidence="3" key="1">
    <citation type="submission" date="2008-08" db="EMBL/GenBank/DDBJ databases">
        <title>Complete sequence of Vibrio fischeri strain MJ11.</title>
        <authorList>
            <person name="Mandel M.J."/>
            <person name="Stabb E.V."/>
            <person name="Ruby E.G."/>
            <person name="Ferriera S."/>
            <person name="Johnson J."/>
            <person name="Kravitz S."/>
            <person name="Beeson K."/>
            <person name="Sutton G."/>
            <person name="Rogers Y.-H."/>
            <person name="Friedman R."/>
            <person name="Frazier M."/>
            <person name="Venter J.C."/>
        </authorList>
    </citation>
    <scope>NUCLEOTIDE SEQUENCE [LARGE SCALE GENOMIC DNA]</scope>
    <source>
        <strain evidence="3">MJ11</strain>
        <plasmid evidence="3">Plasmid pMJ100</plasmid>
    </source>
</reference>
<dbReference type="PANTHER" id="PTHR13696">
    <property type="entry name" value="P-LOOP CONTAINING NUCLEOSIDE TRIPHOSPHATE HYDROLASE"/>
    <property type="match status" value="1"/>
</dbReference>
<sequence>MPEIIAIANQKGGVGKSTTCCNLSHTLSLYGKKTLVIDLDPQANSSLLLSGGEYQEFENMTISNVFSLSESDRAIPLHSLMRSAKVRGKDKSIAAGGVIYKTIPKLFFIPSNIGLSSVIEQGLTLFHRESILRNKLKELEDSDFDYVLLDCPPNLSLTTTNAILAATRHLIVLDRGGFSLSGLRLLIGAMSQILNVSPQNLDYWVLCNEYRKVTSIVNDRFASNMSKIESHILPVRIRRSQDIENASMGLHLLYNYKRGSLAVSDYKELAKQIYKRTQCIEQDKSSLRLTLPSNR</sequence>
<dbReference type="KEGG" id="vfm:VFMJ11_B0036"/>
<keyword evidence="2" id="KW-0614">Plasmid</keyword>
<dbReference type="CDD" id="cd01983">
    <property type="entry name" value="SIMIBI"/>
    <property type="match status" value="1"/>
</dbReference>
<protein>
    <submittedName>
        <fullName evidence="2">ParA family protein</fullName>
    </submittedName>
</protein>
<dbReference type="SUPFAM" id="SSF52540">
    <property type="entry name" value="P-loop containing nucleoside triphosphate hydrolases"/>
    <property type="match status" value="1"/>
</dbReference>
<feature type="domain" description="AAA" evidence="1">
    <location>
        <begin position="3"/>
        <end position="197"/>
    </location>
</feature>
<name>B5EVX9_ALIFM</name>
<accession>B5EVX9</accession>
<evidence type="ECO:0000259" key="1">
    <source>
        <dbReference type="Pfam" id="PF13614"/>
    </source>
</evidence>
<dbReference type="AlphaFoldDB" id="B5EVX9"/>
<dbReference type="Proteomes" id="UP000001857">
    <property type="component" value="Plasmid pMJ100"/>
</dbReference>
<dbReference type="HOGENOM" id="CLU_037612_1_4_6"/>
<dbReference type="Gene3D" id="3.40.50.300">
    <property type="entry name" value="P-loop containing nucleotide triphosphate hydrolases"/>
    <property type="match status" value="1"/>
</dbReference>
<dbReference type="InterPro" id="IPR050678">
    <property type="entry name" value="DNA_Partitioning_ATPase"/>
</dbReference>
<dbReference type="Pfam" id="PF13614">
    <property type="entry name" value="AAA_31"/>
    <property type="match status" value="1"/>
</dbReference>
<dbReference type="EMBL" id="CP001134">
    <property type="protein sequence ID" value="ACH64767.1"/>
    <property type="molecule type" value="Genomic_DNA"/>
</dbReference>
<dbReference type="InterPro" id="IPR025669">
    <property type="entry name" value="AAA_dom"/>
</dbReference>
<dbReference type="PANTHER" id="PTHR13696:SF52">
    <property type="entry name" value="PARA FAMILY PROTEIN CT_582"/>
    <property type="match status" value="1"/>
</dbReference>